<dbReference type="Pfam" id="PF00756">
    <property type="entry name" value="Esterase"/>
    <property type="match status" value="1"/>
</dbReference>
<dbReference type="InterPro" id="IPR052558">
    <property type="entry name" value="Siderophore_Hydrolase_D"/>
</dbReference>
<dbReference type="PANTHER" id="PTHR40841">
    <property type="entry name" value="SIDEROPHORE TRIACETYLFUSARININE C ESTERASE"/>
    <property type="match status" value="1"/>
</dbReference>
<dbReference type="InterPro" id="IPR000801">
    <property type="entry name" value="Esterase-like"/>
</dbReference>
<evidence type="ECO:0000313" key="3">
    <source>
        <dbReference type="EMBL" id="MET3869962.1"/>
    </source>
</evidence>
<evidence type="ECO:0000256" key="2">
    <source>
        <dbReference type="ARBA" id="ARBA00022801"/>
    </source>
</evidence>
<gene>
    <name evidence="3" type="ORF">ABIC20_007347</name>
</gene>
<accession>A0ABV2NTU7</accession>
<reference evidence="3 4" key="1">
    <citation type="submission" date="2024-06" db="EMBL/GenBank/DDBJ databases">
        <title>Genomics of switchgrass bacterial isolates.</title>
        <authorList>
            <person name="Shade A."/>
        </authorList>
    </citation>
    <scope>NUCLEOTIDE SEQUENCE [LARGE SCALE GENOMIC DNA]</scope>
    <source>
        <strain evidence="3 4">PvP084</strain>
    </source>
</reference>
<evidence type="ECO:0000256" key="1">
    <source>
        <dbReference type="ARBA" id="ARBA00005622"/>
    </source>
</evidence>
<dbReference type="EMBL" id="JBEPNW010000008">
    <property type="protein sequence ID" value="MET3869962.1"/>
    <property type="molecule type" value="Genomic_DNA"/>
</dbReference>
<organism evidence="3 4">
    <name type="scientific">Methylobacterium radiotolerans</name>
    <dbReference type="NCBI Taxonomy" id="31998"/>
    <lineage>
        <taxon>Bacteria</taxon>
        <taxon>Pseudomonadati</taxon>
        <taxon>Pseudomonadota</taxon>
        <taxon>Alphaproteobacteria</taxon>
        <taxon>Hyphomicrobiales</taxon>
        <taxon>Methylobacteriaceae</taxon>
        <taxon>Methylobacterium</taxon>
    </lineage>
</organism>
<proteinExistence type="inferred from homology"/>
<keyword evidence="2 3" id="KW-0378">Hydrolase</keyword>
<name>A0ABV2NTU7_9HYPH</name>
<dbReference type="SUPFAM" id="SSF53474">
    <property type="entry name" value="alpha/beta-Hydrolases"/>
    <property type="match status" value="1"/>
</dbReference>
<dbReference type="InterPro" id="IPR029058">
    <property type="entry name" value="AB_hydrolase_fold"/>
</dbReference>
<dbReference type="Proteomes" id="UP001549119">
    <property type="component" value="Unassembled WGS sequence"/>
</dbReference>
<comment type="caution">
    <text evidence="3">The sequence shown here is derived from an EMBL/GenBank/DDBJ whole genome shotgun (WGS) entry which is preliminary data.</text>
</comment>
<keyword evidence="4" id="KW-1185">Reference proteome</keyword>
<dbReference type="RefSeq" id="WP_209651085.1">
    <property type="nucleotide sequence ID" value="NZ_JBEPNV010000005.1"/>
</dbReference>
<dbReference type="Gene3D" id="3.40.50.1820">
    <property type="entry name" value="alpha/beta hydrolase"/>
    <property type="match status" value="1"/>
</dbReference>
<comment type="similarity">
    <text evidence="1">Belongs to the esterase D family.</text>
</comment>
<sequence length="288" mass="30985">MLTRPAAHFPAPVRVPNTESWNICSRAGLAYRIFLAWPEGEPPSEGWDVVYLLDGNAWFGTLVDSLRMQNRRPDVTGVGPAITVGIGYPTDTVVDVERRRYDLTPSRGARASSEDDASIGGGDAFLAFIVEELGPMIDARFGLHLPRRVVFGHSFGGLFVLHALMTRPDAFAAYAAASPSLWFDGGSMLRTAETARIPSSASVVIMAGALEQPDSRALDGAGGQAPCRMPDRAMIDNARTMAERLGARGDAGPIVRFHVFPGENHVSVVPAAISRALPFLLNRSNTSR</sequence>
<evidence type="ECO:0000313" key="4">
    <source>
        <dbReference type="Proteomes" id="UP001549119"/>
    </source>
</evidence>
<protein>
    <submittedName>
        <fullName evidence="3">Alpha/beta superfamily hydrolase</fullName>
    </submittedName>
</protein>
<dbReference type="PANTHER" id="PTHR40841:SF2">
    <property type="entry name" value="SIDEROPHORE-DEGRADING ESTERASE (EUROFUNG)"/>
    <property type="match status" value="1"/>
</dbReference>
<dbReference type="GO" id="GO:0016787">
    <property type="term" value="F:hydrolase activity"/>
    <property type="evidence" value="ECO:0007669"/>
    <property type="project" value="UniProtKB-KW"/>
</dbReference>